<feature type="domain" description="DUF7801" evidence="4">
    <location>
        <begin position="737"/>
        <end position="798"/>
    </location>
</feature>
<feature type="domain" description="Up-regulated during septation protein 1" evidence="3">
    <location>
        <begin position="66"/>
        <end position="195"/>
    </location>
</feature>
<dbReference type="OMA" id="IDDYEVM"/>
<dbReference type="InterPro" id="IPR056703">
    <property type="entry name" value="DUF7801"/>
</dbReference>
<protein>
    <submittedName>
        <fullName evidence="5">Putative involucrin repeat protein</fullName>
    </submittedName>
</protein>
<dbReference type="SUPFAM" id="SSF57997">
    <property type="entry name" value="Tropomyosin"/>
    <property type="match status" value="1"/>
</dbReference>
<keyword evidence="6" id="KW-1185">Reference proteome</keyword>
<feature type="compositionally biased region" description="Gly residues" evidence="2">
    <location>
        <begin position="16"/>
        <end position="27"/>
    </location>
</feature>
<dbReference type="Gene3D" id="1.20.5.170">
    <property type="match status" value="1"/>
</dbReference>
<dbReference type="Pfam" id="PF15456">
    <property type="entry name" value="Uds1"/>
    <property type="match status" value="1"/>
</dbReference>
<accession>A0A066XB73</accession>
<comment type="caution">
    <text evidence="5">The sequence shown here is derived from an EMBL/GenBank/DDBJ whole genome shotgun (WGS) entry which is preliminary data.</text>
</comment>
<feature type="compositionally biased region" description="Basic and acidic residues" evidence="2">
    <location>
        <begin position="144"/>
        <end position="165"/>
    </location>
</feature>
<keyword evidence="1" id="KW-0175">Coiled coil</keyword>
<evidence type="ECO:0000259" key="4">
    <source>
        <dbReference type="Pfam" id="PF25078"/>
    </source>
</evidence>
<gene>
    <name evidence="5" type="ORF">CSUB01_07892</name>
</gene>
<proteinExistence type="predicted"/>
<feature type="compositionally biased region" description="Basic and acidic residues" evidence="2">
    <location>
        <begin position="270"/>
        <end position="284"/>
    </location>
</feature>
<reference evidence="6" key="1">
    <citation type="journal article" date="2014" name="Genome Announc.">
        <title>Draft genome sequence of Colletotrichum sublineola, a destructive pathogen of cultivated sorghum.</title>
        <authorList>
            <person name="Baroncelli R."/>
            <person name="Sanz-Martin J.M."/>
            <person name="Rech G.E."/>
            <person name="Sukno S.A."/>
            <person name="Thon M.R."/>
        </authorList>
    </citation>
    <scope>NUCLEOTIDE SEQUENCE [LARGE SCALE GENOMIC DNA]</scope>
    <source>
        <strain evidence="6">TX430BB</strain>
    </source>
</reference>
<dbReference type="PANTHER" id="PTHR23159:SF31">
    <property type="entry name" value="CENTROSOME-ASSOCIATED PROTEIN CEP250 ISOFORM X1"/>
    <property type="match status" value="1"/>
</dbReference>
<organism evidence="5 6">
    <name type="scientific">Colletotrichum sublineola</name>
    <name type="common">Sorghum anthracnose fungus</name>
    <dbReference type="NCBI Taxonomy" id="1173701"/>
    <lineage>
        <taxon>Eukaryota</taxon>
        <taxon>Fungi</taxon>
        <taxon>Dikarya</taxon>
        <taxon>Ascomycota</taxon>
        <taxon>Pezizomycotina</taxon>
        <taxon>Sordariomycetes</taxon>
        <taxon>Hypocreomycetidae</taxon>
        <taxon>Glomerellales</taxon>
        <taxon>Glomerellaceae</taxon>
        <taxon>Colletotrichum</taxon>
        <taxon>Colletotrichum graminicola species complex</taxon>
    </lineage>
</organism>
<evidence type="ECO:0000313" key="6">
    <source>
        <dbReference type="Proteomes" id="UP000027238"/>
    </source>
</evidence>
<feature type="region of interest" description="Disordered" evidence="2">
    <location>
        <begin position="131"/>
        <end position="166"/>
    </location>
</feature>
<feature type="compositionally biased region" description="Acidic residues" evidence="2">
    <location>
        <begin position="234"/>
        <end position="243"/>
    </location>
</feature>
<dbReference type="InterPro" id="IPR029191">
    <property type="entry name" value="Uds1"/>
</dbReference>
<feature type="region of interest" description="Disordered" evidence="2">
    <location>
        <begin position="1"/>
        <end position="40"/>
    </location>
</feature>
<dbReference type="Proteomes" id="UP000027238">
    <property type="component" value="Unassembled WGS sequence"/>
</dbReference>
<sequence length="994" mass="109948">MNGYSPGRPSPPRAAGPGGEGRSPGGDGLRRDIMNNLEKVPLRVDPTSAKLPPSSALVDLKDPIQVHLLTETALTDSKQYRILSQEEVDGAKKQIQSLTLRVEQTRANLAIQTKYRDAAVSMAKLYTQPDAGKRRSLLGNNRNSMRDSLREAEAERQASEKRVEELSTEMRNLEQRLMESQRSLLEHTAGILQLTHRASKKPASQLPAQMMNGIPGSPESLYTYSNGRNSLEPAGDDFFDEDGPYQNLNNEALSRGQAKVSPLNIPPKAPNREQDAQLRQEAEKLREENAKLRAQADALMSLQEENNRLRSQTDALSAEIDGLEREKAQRLQSVSDTERKLTTFNNSIREVIINFNPTKNGGFRAPPSVATDASVEPGTTLGSQLEYLEAGLSAVRQEQELQEQSSGALKEAEAAAGEASIALAQAESRLDDLNQQLRDILVAVDPSHPEVPNSGLDGQFDWLQRALSVVDEEIKKMAGQPAVKKQDEDQVDAVLMGLWDIIQSGFANIQKQKADRRRTRMEQGVSENEDDMSDDEAVDTTEPYSLSAFSAKVQWLYSQATSLKEQKSVLKRQIKQQRELNSKSDSQRDEELRAKQDQLEQLRATQMRAEEEKVLELTLKQDQIDQLRSLLERSEEEVAEAQEKLVKVQKEAEAATTTRMANESSAAKTQEEIKQRDVKIASLEASTKEAQTTLASLNTNVQELNDKLSRANEEIALLTTKLAGAEKAAVEKQQEVAAKDKEVKEKEEELDRFNMMIVELKTELTIAQAELDGAYGSRKERADQAAAAKSTVEVAQLKSEVERLKEELSSTLKELETITAETINAEREKFEVETKLDDALAVKSNLEGEISSLKDQLEAEVDSSRAKLAKLQEELDSERLKVTPGAGARGAGASMLSEQFRATMREERKKFQEDLRVSLRVLVRVGHQANHPRAGGTRQEEKARGGAAEAQEVPGAWAESPEPPVKPNASDEAPIRSVISSPAFACGARVYSPP</sequence>
<evidence type="ECO:0000256" key="2">
    <source>
        <dbReference type="SAM" id="MobiDB-lite"/>
    </source>
</evidence>
<evidence type="ECO:0000259" key="3">
    <source>
        <dbReference type="Pfam" id="PF15456"/>
    </source>
</evidence>
<feature type="coiled-coil region" evidence="1">
    <location>
        <begin position="409"/>
        <end position="443"/>
    </location>
</feature>
<evidence type="ECO:0000313" key="5">
    <source>
        <dbReference type="EMBL" id="KDN63011.1"/>
    </source>
</evidence>
<dbReference type="OrthoDB" id="5569911at2759"/>
<dbReference type="eggNOG" id="ENOG502SEEP">
    <property type="taxonomic scope" value="Eukaryota"/>
</dbReference>
<dbReference type="STRING" id="1173701.A0A066XB73"/>
<name>A0A066XB73_COLSU</name>
<dbReference type="EMBL" id="JMSE01001269">
    <property type="protein sequence ID" value="KDN63011.1"/>
    <property type="molecule type" value="Genomic_DNA"/>
</dbReference>
<evidence type="ECO:0000256" key="1">
    <source>
        <dbReference type="SAM" id="Coils"/>
    </source>
</evidence>
<feature type="compositionally biased region" description="Polar residues" evidence="2">
    <location>
        <begin position="220"/>
        <end position="229"/>
    </location>
</feature>
<dbReference type="HOGENOM" id="CLU_006409_0_0_1"/>
<feature type="region of interest" description="Disordered" evidence="2">
    <location>
        <begin position="929"/>
        <end position="974"/>
    </location>
</feature>
<feature type="region of interest" description="Disordered" evidence="2">
    <location>
        <begin position="574"/>
        <end position="594"/>
    </location>
</feature>
<feature type="compositionally biased region" description="Basic and acidic residues" evidence="2">
    <location>
        <begin position="576"/>
        <end position="594"/>
    </location>
</feature>
<feature type="compositionally biased region" description="Acidic residues" evidence="2">
    <location>
        <begin position="527"/>
        <end position="539"/>
    </location>
</feature>
<dbReference type="Pfam" id="PF25078">
    <property type="entry name" value="DUF7801"/>
    <property type="match status" value="1"/>
</dbReference>
<feature type="region of interest" description="Disordered" evidence="2">
    <location>
        <begin position="512"/>
        <end position="540"/>
    </location>
</feature>
<dbReference type="PANTHER" id="PTHR23159">
    <property type="entry name" value="CENTROSOMAL PROTEIN 2"/>
    <property type="match status" value="1"/>
</dbReference>
<feature type="region of interest" description="Disordered" evidence="2">
    <location>
        <begin position="220"/>
        <end position="284"/>
    </location>
</feature>
<dbReference type="AlphaFoldDB" id="A0A066XB73"/>